<sequence length="658" mass="73393">MSGVARELDFACDPCRVKKFKCSKQRPSCSACLHHGRTCHYSRKVLRSPLTRAYLTSVERRMQQLEDLLSQMHPDLNIEEAIAANVKERPASTASSGAPSFVAEGPASATSAPKKPTEESISEAVPEEADGFDWQEDVNELADGMAALSVAPSGTGYLGSTAGVFFLRSLLFWMGHSKGLSESQAIAATSPSLLNQAETSSRVSQSVASRQVMEQLIDSYFSVYHRTYPFVHEATFRAQFHEVLPQPQQRSWQMLLHTILALGAWCLNDSQSELDDGLYHRALSVGEDESLFASANLTFVQALVLLSNLSQKRNKPNTGSNLLGLATRMALSLGLHRELPNWDISLLQREMRRRVWWGLYIFDSGASTTFGRPILLPGKESMDVRAVMNIPDEYLTATTATLPVESAEPTLYSGMKWQSELHVQSNYISNSLLSSTGVSSEDAWAMNRALDAWTGTLPPYFQLNQESSSSDTSFLFARCRLWWRFWNLKIILFRQLMVKRAVERSRKGGGSITWTEADDRSRKIAVSAASSTIASIQGFSQTEFVTGLVTWYSVFFLFHASLVISLAILGDAESQKRPEWQNDLDVARDVFRNVYANNPLAQRCADILDLLVPGPTIETNDWENIQLDPSLMELSMWDTGSGDFFSFFGWQDPSMDQI</sequence>
<dbReference type="PROSITE" id="PS50048">
    <property type="entry name" value="ZN2_CY6_FUNGAL_2"/>
    <property type="match status" value="1"/>
</dbReference>
<organism evidence="13 14">
    <name type="scientific">Dactylonectria macrodidyma</name>
    <dbReference type="NCBI Taxonomy" id="307937"/>
    <lineage>
        <taxon>Eukaryota</taxon>
        <taxon>Fungi</taxon>
        <taxon>Dikarya</taxon>
        <taxon>Ascomycota</taxon>
        <taxon>Pezizomycotina</taxon>
        <taxon>Sordariomycetes</taxon>
        <taxon>Hypocreomycetidae</taxon>
        <taxon>Hypocreales</taxon>
        <taxon>Nectriaceae</taxon>
        <taxon>Dactylonectria</taxon>
    </lineage>
</organism>
<proteinExistence type="predicted"/>
<evidence type="ECO:0000313" key="14">
    <source>
        <dbReference type="Proteomes" id="UP000738349"/>
    </source>
</evidence>
<dbReference type="Proteomes" id="UP000738349">
    <property type="component" value="Unassembled WGS sequence"/>
</dbReference>
<keyword evidence="5" id="KW-0238">DNA-binding</keyword>
<comment type="caution">
    <text evidence="13">The sequence shown here is derived from an EMBL/GenBank/DDBJ whole genome shotgun (WGS) entry which is preliminary data.</text>
</comment>
<keyword evidence="11" id="KW-1133">Transmembrane helix</keyword>
<dbReference type="GO" id="GO:0000981">
    <property type="term" value="F:DNA-binding transcription factor activity, RNA polymerase II-specific"/>
    <property type="evidence" value="ECO:0007669"/>
    <property type="project" value="InterPro"/>
</dbReference>
<feature type="region of interest" description="Disordered" evidence="10">
    <location>
        <begin position="89"/>
        <end position="129"/>
    </location>
</feature>
<keyword evidence="4" id="KW-0805">Transcription regulation</keyword>
<name>A0A9P9IIA1_9HYPO</name>
<keyword evidence="11" id="KW-0812">Transmembrane</keyword>
<dbReference type="SUPFAM" id="SSF57701">
    <property type="entry name" value="Zn2/Cys6 DNA-binding domain"/>
    <property type="match status" value="1"/>
</dbReference>
<evidence type="ECO:0000256" key="1">
    <source>
        <dbReference type="ARBA" id="ARBA00004123"/>
    </source>
</evidence>
<keyword evidence="14" id="KW-1185">Reference proteome</keyword>
<keyword evidence="3" id="KW-0862">Zinc</keyword>
<dbReference type="OrthoDB" id="3364175at2759"/>
<reference evidence="13" key="1">
    <citation type="journal article" date="2021" name="Nat. Commun.">
        <title>Genetic determinants of endophytism in the Arabidopsis root mycobiome.</title>
        <authorList>
            <person name="Mesny F."/>
            <person name="Miyauchi S."/>
            <person name="Thiergart T."/>
            <person name="Pickel B."/>
            <person name="Atanasova L."/>
            <person name="Karlsson M."/>
            <person name="Huettel B."/>
            <person name="Barry K.W."/>
            <person name="Haridas S."/>
            <person name="Chen C."/>
            <person name="Bauer D."/>
            <person name="Andreopoulos W."/>
            <person name="Pangilinan J."/>
            <person name="LaButti K."/>
            <person name="Riley R."/>
            <person name="Lipzen A."/>
            <person name="Clum A."/>
            <person name="Drula E."/>
            <person name="Henrissat B."/>
            <person name="Kohler A."/>
            <person name="Grigoriev I.V."/>
            <person name="Martin F.M."/>
            <person name="Hacquard S."/>
        </authorList>
    </citation>
    <scope>NUCLEOTIDE SEQUENCE</scope>
    <source>
        <strain evidence="13">MPI-CAGE-AT-0147</strain>
    </source>
</reference>
<keyword evidence="2" id="KW-0479">Metal-binding</keyword>
<dbReference type="PANTHER" id="PTHR47424">
    <property type="entry name" value="REGULATORY PROTEIN GAL4"/>
    <property type="match status" value="1"/>
</dbReference>
<dbReference type="GO" id="GO:0000978">
    <property type="term" value="F:RNA polymerase II cis-regulatory region sequence-specific DNA binding"/>
    <property type="evidence" value="ECO:0007669"/>
    <property type="project" value="TreeGrafter"/>
</dbReference>
<feature type="domain" description="Zn(2)-C6 fungal-type" evidence="12">
    <location>
        <begin position="11"/>
        <end position="41"/>
    </location>
</feature>
<evidence type="ECO:0000256" key="10">
    <source>
        <dbReference type="SAM" id="MobiDB-lite"/>
    </source>
</evidence>
<evidence type="ECO:0000256" key="9">
    <source>
        <dbReference type="ARBA" id="ARBA00023277"/>
    </source>
</evidence>
<evidence type="ECO:0000256" key="11">
    <source>
        <dbReference type="SAM" id="Phobius"/>
    </source>
</evidence>
<dbReference type="Pfam" id="PF03902">
    <property type="entry name" value="Gal4_dimer"/>
    <property type="match status" value="1"/>
</dbReference>
<dbReference type="Pfam" id="PF04082">
    <property type="entry name" value="Fungal_trans"/>
    <property type="match status" value="1"/>
</dbReference>
<dbReference type="CDD" id="cd00067">
    <property type="entry name" value="GAL4"/>
    <property type="match status" value="1"/>
</dbReference>
<protein>
    <submittedName>
        <fullName evidence="13">Lactose regulatory protein LAC9</fullName>
    </submittedName>
</protein>
<keyword evidence="7" id="KW-0804">Transcription</keyword>
<dbReference type="FunFam" id="4.10.240.10:FF:000009">
    <property type="entry name" value="C6 transcription factor (Gal4)"/>
    <property type="match status" value="1"/>
</dbReference>
<dbReference type="SMART" id="SM00906">
    <property type="entry name" value="Fungal_trans"/>
    <property type="match status" value="1"/>
</dbReference>
<dbReference type="GO" id="GO:0008270">
    <property type="term" value="F:zinc ion binding"/>
    <property type="evidence" value="ECO:0007669"/>
    <property type="project" value="InterPro"/>
</dbReference>
<dbReference type="PROSITE" id="PS00463">
    <property type="entry name" value="ZN2_CY6_FUNGAL_1"/>
    <property type="match status" value="1"/>
</dbReference>
<dbReference type="PANTHER" id="PTHR47424:SF2">
    <property type="entry name" value="TRANSCRIPTION FACTOR DOMAIN-CONTAINING PROTEIN-RELATED"/>
    <property type="match status" value="1"/>
</dbReference>
<dbReference type="InterPro" id="IPR005600">
    <property type="entry name" value="Gal4_dimer_dom"/>
</dbReference>
<dbReference type="GO" id="GO:0000435">
    <property type="term" value="P:positive regulation of transcription from RNA polymerase II promoter by galactose"/>
    <property type="evidence" value="ECO:0007669"/>
    <property type="project" value="TreeGrafter"/>
</dbReference>
<feature type="transmembrane region" description="Helical" evidence="11">
    <location>
        <begin position="549"/>
        <end position="569"/>
    </location>
</feature>
<accession>A0A9P9IIA1</accession>
<dbReference type="Gene3D" id="4.10.240.10">
    <property type="entry name" value="Zn(2)-C6 fungal-type DNA-binding domain"/>
    <property type="match status" value="1"/>
</dbReference>
<keyword evidence="8" id="KW-0539">Nucleus</keyword>
<evidence type="ECO:0000256" key="2">
    <source>
        <dbReference type="ARBA" id="ARBA00022723"/>
    </source>
</evidence>
<gene>
    <name evidence="13" type="ORF">EDB81DRAFT_847684</name>
</gene>
<dbReference type="CDD" id="cd14654">
    <property type="entry name" value="ZIP_Gal4"/>
    <property type="match status" value="1"/>
</dbReference>
<evidence type="ECO:0000256" key="6">
    <source>
        <dbReference type="ARBA" id="ARBA00023159"/>
    </source>
</evidence>
<keyword evidence="6" id="KW-0010">Activator</keyword>
<dbReference type="InterPro" id="IPR001138">
    <property type="entry name" value="Zn2Cys6_DnaBD"/>
</dbReference>
<dbReference type="CDD" id="cd12148">
    <property type="entry name" value="fungal_TF_MHR"/>
    <property type="match status" value="1"/>
</dbReference>
<dbReference type="Gene3D" id="1.20.5.170">
    <property type="match status" value="1"/>
</dbReference>
<comment type="subcellular location">
    <subcellularLocation>
        <location evidence="1">Nucleus</location>
    </subcellularLocation>
</comment>
<dbReference type="AlphaFoldDB" id="A0A9P9IIA1"/>
<dbReference type="GO" id="GO:0006351">
    <property type="term" value="P:DNA-templated transcription"/>
    <property type="evidence" value="ECO:0007669"/>
    <property type="project" value="InterPro"/>
</dbReference>
<keyword evidence="9" id="KW-0119">Carbohydrate metabolism</keyword>
<evidence type="ECO:0000256" key="4">
    <source>
        <dbReference type="ARBA" id="ARBA00023015"/>
    </source>
</evidence>
<dbReference type="InterPro" id="IPR051127">
    <property type="entry name" value="Fungal_SecMet_Regulators"/>
</dbReference>
<dbReference type="Pfam" id="PF00172">
    <property type="entry name" value="Zn_clus"/>
    <property type="match status" value="1"/>
</dbReference>
<keyword evidence="11" id="KW-0472">Membrane</keyword>
<evidence type="ECO:0000256" key="5">
    <source>
        <dbReference type="ARBA" id="ARBA00023125"/>
    </source>
</evidence>
<evidence type="ECO:0000256" key="8">
    <source>
        <dbReference type="ARBA" id="ARBA00023242"/>
    </source>
</evidence>
<evidence type="ECO:0000313" key="13">
    <source>
        <dbReference type="EMBL" id="KAH7121591.1"/>
    </source>
</evidence>
<dbReference type="InterPro" id="IPR036864">
    <property type="entry name" value="Zn2-C6_fun-type_DNA-bd_sf"/>
</dbReference>
<dbReference type="InterPro" id="IPR007219">
    <property type="entry name" value="XnlR_reg_dom"/>
</dbReference>
<dbReference type="GO" id="GO:0005634">
    <property type="term" value="C:nucleus"/>
    <property type="evidence" value="ECO:0007669"/>
    <property type="project" value="UniProtKB-SubCell"/>
</dbReference>
<dbReference type="EMBL" id="JAGMUV010000024">
    <property type="protein sequence ID" value="KAH7121591.1"/>
    <property type="molecule type" value="Genomic_DNA"/>
</dbReference>
<dbReference type="SMART" id="SM00066">
    <property type="entry name" value="GAL4"/>
    <property type="match status" value="1"/>
</dbReference>
<evidence type="ECO:0000259" key="12">
    <source>
        <dbReference type="PROSITE" id="PS50048"/>
    </source>
</evidence>
<evidence type="ECO:0000256" key="3">
    <source>
        <dbReference type="ARBA" id="ARBA00022833"/>
    </source>
</evidence>
<evidence type="ECO:0000256" key="7">
    <source>
        <dbReference type="ARBA" id="ARBA00023163"/>
    </source>
</evidence>